<dbReference type="EMBL" id="HBIW01025033">
    <property type="protein sequence ID" value="CAE0706150.1"/>
    <property type="molecule type" value="Transcribed_RNA"/>
</dbReference>
<dbReference type="Pfam" id="PF01344">
    <property type="entry name" value="Kelch_1"/>
    <property type="match status" value="1"/>
</dbReference>
<reference evidence="4" key="1">
    <citation type="submission" date="2021-01" db="EMBL/GenBank/DDBJ databases">
        <authorList>
            <person name="Corre E."/>
            <person name="Pelletier E."/>
            <person name="Niang G."/>
            <person name="Scheremetjew M."/>
            <person name="Finn R."/>
            <person name="Kale V."/>
            <person name="Holt S."/>
            <person name="Cochrane G."/>
            <person name="Meng A."/>
            <person name="Brown T."/>
            <person name="Cohen L."/>
        </authorList>
    </citation>
    <scope>NUCLEOTIDE SEQUENCE</scope>
    <source>
        <strain evidence="4">CCMP1756</strain>
    </source>
</reference>
<gene>
    <name evidence="4" type="ORF">PCAL00307_LOCUS21600</name>
    <name evidence="5" type="ORF">PECAL_3P20730</name>
</gene>
<evidence type="ECO:0000259" key="3">
    <source>
        <dbReference type="Pfam" id="PF00646"/>
    </source>
</evidence>
<keyword evidence="2" id="KW-0677">Repeat</keyword>
<dbReference type="PANTHER" id="PTHR46344:SF27">
    <property type="entry name" value="KELCH REPEAT SUPERFAMILY PROTEIN"/>
    <property type="match status" value="1"/>
</dbReference>
<name>A0A7S4EDY7_9STRA</name>
<dbReference type="Gene3D" id="2.120.10.80">
    <property type="entry name" value="Kelch-type beta propeller"/>
    <property type="match status" value="1"/>
</dbReference>
<dbReference type="InterPro" id="IPR006652">
    <property type="entry name" value="Kelch_1"/>
</dbReference>
<evidence type="ECO:0000313" key="6">
    <source>
        <dbReference type="Proteomes" id="UP000789595"/>
    </source>
</evidence>
<protein>
    <recommendedName>
        <fullName evidence="3">F-box domain-containing protein</fullName>
    </recommendedName>
</protein>
<proteinExistence type="predicted"/>
<dbReference type="InterPro" id="IPR001810">
    <property type="entry name" value="F-box_dom"/>
</dbReference>
<dbReference type="Proteomes" id="UP000789595">
    <property type="component" value="Unassembled WGS sequence"/>
</dbReference>
<dbReference type="Pfam" id="PF00646">
    <property type="entry name" value="F-box"/>
    <property type="match status" value="1"/>
</dbReference>
<dbReference type="EMBL" id="CAKKNE010000003">
    <property type="protein sequence ID" value="CAH0372097.1"/>
    <property type="molecule type" value="Genomic_DNA"/>
</dbReference>
<sequence length="233" mass="26106">MDNATASSPLLDLPDDLLLRVLIGVPRADHGATAAACRAFRAVISGPRFLRLRREWGFAERGIVLEELPPMPHGCMCASSGVIGDQLFIVGGFILGDNQFGNHTNILQIYDISTRTWRLGARHPEVPSGGWRIFVADGRLFIESHAFFYNYDPQSDTWTDLGRPFFRGEFDETFVYSHFCECVHNGRIVFFYRDGVAWERANDGSWSRYEAVEPEAFRNLNGPLGAFGSVLLG</sequence>
<evidence type="ECO:0000313" key="5">
    <source>
        <dbReference type="EMBL" id="CAH0372097.1"/>
    </source>
</evidence>
<dbReference type="InterPro" id="IPR015915">
    <property type="entry name" value="Kelch-typ_b-propeller"/>
</dbReference>
<evidence type="ECO:0000313" key="4">
    <source>
        <dbReference type="EMBL" id="CAE0706150.1"/>
    </source>
</evidence>
<reference evidence="5" key="2">
    <citation type="submission" date="2021-11" db="EMBL/GenBank/DDBJ databases">
        <authorList>
            <consortium name="Genoscope - CEA"/>
            <person name="William W."/>
        </authorList>
    </citation>
    <scope>NUCLEOTIDE SEQUENCE</scope>
</reference>
<dbReference type="SUPFAM" id="SSF117281">
    <property type="entry name" value="Kelch motif"/>
    <property type="match status" value="1"/>
</dbReference>
<feature type="domain" description="F-box" evidence="3">
    <location>
        <begin position="10"/>
        <end position="51"/>
    </location>
</feature>
<accession>A0A7S4EDY7</accession>
<keyword evidence="6" id="KW-1185">Reference proteome</keyword>
<dbReference type="OrthoDB" id="45365at2759"/>
<dbReference type="SUPFAM" id="SSF81383">
    <property type="entry name" value="F-box domain"/>
    <property type="match status" value="1"/>
</dbReference>
<keyword evidence="1" id="KW-0880">Kelch repeat</keyword>
<dbReference type="InterPro" id="IPR036047">
    <property type="entry name" value="F-box-like_dom_sf"/>
</dbReference>
<evidence type="ECO:0000256" key="1">
    <source>
        <dbReference type="ARBA" id="ARBA00022441"/>
    </source>
</evidence>
<dbReference type="PANTHER" id="PTHR46344">
    <property type="entry name" value="OS02G0202900 PROTEIN"/>
    <property type="match status" value="1"/>
</dbReference>
<evidence type="ECO:0000256" key="2">
    <source>
        <dbReference type="ARBA" id="ARBA00022737"/>
    </source>
</evidence>
<dbReference type="AlphaFoldDB" id="A0A7S4EDY7"/>
<organism evidence="4">
    <name type="scientific">Pelagomonas calceolata</name>
    <dbReference type="NCBI Taxonomy" id="35677"/>
    <lineage>
        <taxon>Eukaryota</taxon>
        <taxon>Sar</taxon>
        <taxon>Stramenopiles</taxon>
        <taxon>Ochrophyta</taxon>
        <taxon>Pelagophyceae</taxon>
        <taxon>Pelagomonadales</taxon>
        <taxon>Pelagomonadaceae</taxon>
        <taxon>Pelagomonas</taxon>
    </lineage>
</organism>